<evidence type="ECO:0000313" key="5">
    <source>
        <dbReference type="EMBL" id="SVB43635.1"/>
    </source>
</evidence>
<evidence type="ECO:0000259" key="4">
    <source>
        <dbReference type="Pfam" id="PF00326"/>
    </source>
</evidence>
<protein>
    <recommendedName>
        <fullName evidence="4">Peptidase S9 prolyl oligopeptidase catalytic domain-containing protein</fullName>
    </recommendedName>
</protein>
<organism evidence="5">
    <name type="scientific">marine metagenome</name>
    <dbReference type="NCBI Taxonomy" id="408172"/>
    <lineage>
        <taxon>unclassified sequences</taxon>
        <taxon>metagenomes</taxon>
        <taxon>ecological metagenomes</taxon>
    </lineage>
</organism>
<dbReference type="GO" id="GO:0006508">
    <property type="term" value="P:proteolysis"/>
    <property type="evidence" value="ECO:0007669"/>
    <property type="project" value="InterPro"/>
</dbReference>
<dbReference type="SUPFAM" id="SSF53474">
    <property type="entry name" value="alpha/beta-Hydrolases"/>
    <property type="match status" value="1"/>
</dbReference>
<proteinExistence type="predicted"/>
<name>A0A382DZH2_9ZZZZ</name>
<dbReference type="Pfam" id="PF00326">
    <property type="entry name" value="Peptidase_S9"/>
    <property type="match status" value="1"/>
</dbReference>
<dbReference type="PANTHER" id="PTHR42776">
    <property type="entry name" value="SERINE PEPTIDASE S9 FAMILY MEMBER"/>
    <property type="match status" value="1"/>
</dbReference>
<gene>
    <name evidence="5" type="ORF">METZ01_LOCUS196489</name>
</gene>
<reference evidence="5" key="1">
    <citation type="submission" date="2018-05" db="EMBL/GenBank/DDBJ databases">
        <authorList>
            <person name="Lanie J.A."/>
            <person name="Ng W.-L."/>
            <person name="Kazmierczak K.M."/>
            <person name="Andrzejewski T.M."/>
            <person name="Davidsen T.M."/>
            <person name="Wayne K.J."/>
            <person name="Tettelin H."/>
            <person name="Glass J.I."/>
            <person name="Rusch D."/>
            <person name="Podicherti R."/>
            <person name="Tsui H.-C.T."/>
            <person name="Winkler M.E."/>
        </authorList>
    </citation>
    <scope>NUCLEOTIDE SEQUENCE</scope>
</reference>
<keyword evidence="1" id="KW-0378">Hydrolase</keyword>
<dbReference type="EMBL" id="UINC01041827">
    <property type="protein sequence ID" value="SVB43635.1"/>
    <property type="molecule type" value="Genomic_DNA"/>
</dbReference>
<dbReference type="SUPFAM" id="SSF82171">
    <property type="entry name" value="DPP6 N-terminal domain-like"/>
    <property type="match status" value="1"/>
</dbReference>
<dbReference type="GO" id="GO:0004252">
    <property type="term" value="F:serine-type endopeptidase activity"/>
    <property type="evidence" value="ECO:0007669"/>
    <property type="project" value="TreeGrafter"/>
</dbReference>
<dbReference type="InterPro" id="IPR011042">
    <property type="entry name" value="6-blade_b-propeller_TolB-like"/>
</dbReference>
<feature type="non-terminal residue" evidence="5">
    <location>
        <position position="557"/>
    </location>
</feature>
<dbReference type="InterPro" id="IPR001375">
    <property type="entry name" value="Peptidase_S9_cat"/>
</dbReference>
<feature type="region of interest" description="Disordered" evidence="3">
    <location>
        <begin position="164"/>
        <end position="190"/>
    </location>
</feature>
<evidence type="ECO:0000256" key="2">
    <source>
        <dbReference type="ARBA" id="ARBA00022825"/>
    </source>
</evidence>
<dbReference type="Pfam" id="PF07676">
    <property type="entry name" value="PD40"/>
    <property type="match status" value="3"/>
</dbReference>
<keyword evidence="2" id="KW-0645">Protease</keyword>
<keyword evidence="2" id="KW-0720">Serine protease</keyword>
<sequence>MVTSWRFPVSAATILALFAGQIAGQEAAADNGGPTLEDLFTVKSLGSVEVSPDGQAVLYTVNRADLNENETDTDIWMLRRDGSGWADPVQLTRSKQNDTNPQWRPESRTFAFLSSRESDGDDSARLQKIYLMDSRGGEAQELFAHETSISSFQWSPDGTSIAFRATDPESKLEKDRKENGRDVNVEDEPGRPSHLWILDAESGEAHRVTGGDSFTVGQFDWSPDGGRFAFSATPSGRPMDSWKSDVYVASAHDPEATPMKLTDNPGPDANPQWSPDARYLYYSGQLTDRYQVAMNRLFRMSVDGGEIEDVSPDADIQAGAFTLSSDGRGAFFSTTTGTTRGIFYMSLDDRRPVRLTPDDGVYGSADLSDDERLVVYTYENPNEPVELYAASLSQRPAAESVVAQEAITSHNGHTSGWALGNTEVLRWKGVDGRDVEGILVYPHNWSPDTGPRATVVKIHGGPSGVYVQNFQASSSTSDAQRYAADGYVVLLPNPRGSSGYGESGLQAVVGDWGGLDFQDIMTGVDTLIARGITHPDSLGVMGWSYGGYMTAWTVTQT</sequence>
<evidence type="ECO:0000256" key="3">
    <source>
        <dbReference type="SAM" id="MobiDB-lite"/>
    </source>
</evidence>
<accession>A0A382DZH2</accession>
<dbReference type="Gene3D" id="2.120.10.30">
    <property type="entry name" value="TolB, C-terminal domain"/>
    <property type="match status" value="2"/>
</dbReference>
<dbReference type="InterPro" id="IPR011659">
    <property type="entry name" value="WD40"/>
</dbReference>
<dbReference type="InterPro" id="IPR029058">
    <property type="entry name" value="AB_hydrolase_fold"/>
</dbReference>
<evidence type="ECO:0000256" key="1">
    <source>
        <dbReference type="ARBA" id="ARBA00022801"/>
    </source>
</evidence>
<feature type="compositionally biased region" description="Basic and acidic residues" evidence="3">
    <location>
        <begin position="166"/>
        <end position="190"/>
    </location>
</feature>
<feature type="domain" description="Peptidase S9 prolyl oligopeptidase catalytic" evidence="4">
    <location>
        <begin position="477"/>
        <end position="556"/>
    </location>
</feature>
<dbReference type="AlphaFoldDB" id="A0A382DZH2"/>
<dbReference type="PANTHER" id="PTHR42776:SF27">
    <property type="entry name" value="DIPEPTIDYL PEPTIDASE FAMILY MEMBER 6"/>
    <property type="match status" value="1"/>
</dbReference>
<dbReference type="Gene3D" id="3.40.50.1820">
    <property type="entry name" value="alpha/beta hydrolase"/>
    <property type="match status" value="1"/>
</dbReference>